<evidence type="ECO:0000256" key="2">
    <source>
        <dbReference type="ARBA" id="ARBA00034247"/>
    </source>
</evidence>
<sequence>MMLLRDSPRFLRIGSVFGVLMLLAMAPLMLLIWDVADAGRRDHEREISARLIQIARFGVAMHEEALVTAASTLFLIGDAPFDWVADPEECAARTRTIAAASPVLASFGVIGPWGDIICLSTDFSPGINLSDRPYVRQALSRDGLAVGSAIVSRITGRVLIPVAQRITSTVLPDGPRRPSVILGSLDLLALARSLVTSANLGTLSADVSVDILDPNGTLLAQWPQVGRAMPTQSPFTQALLSAPEGHTERLASDGSRRMAGFAHDHTRGLVFAASVDRSLVLATAHQRFILALGLAALAALAGLGLAFLVARSLILRPVRILADAAHAVRQGQPLPSRTNKRLPGELEELRLAFMAMTSQIALREARLEEANDELAVANSSLQGLTRTDPLTGLANRRGFDEALASAWVWGQAQDLPVAMLMVDLDHFKLFNDRYGHPAGDACLQMIATVLTDVQQRTTDLPARLGGEEFAVLLPGTDGWGAAVVAERLLTLVRAEAMPHLDNPGGIVTLSIGVATLVPQPGLPMEELVAAADAALYAAKRGGRNRMHGTQPPTRDRVS</sequence>
<dbReference type="PANTHER" id="PTHR45138:SF9">
    <property type="entry name" value="DIGUANYLATE CYCLASE DGCM-RELATED"/>
    <property type="match status" value="1"/>
</dbReference>
<name>A0A2W7I5Z2_9PROT</name>
<feature type="transmembrane region" description="Helical" evidence="3">
    <location>
        <begin position="12"/>
        <end position="33"/>
    </location>
</feature>
<dbReference type="GO" id="GO:1902201">
    <property type="term" value="P:negative regulation of bacterial-type flagellum-dependent cell motility"/>
    <property type="evidence" value="ECO:0007669"/>
    <property type="project" value="TreeGrafter"/>
</dbReference>
<evidence type="ECO:0000259" key="4">
    <source>
        <dbReference type="PROSITE" id="PS50885"/>
    </source>
</evidence>
<dbReference type="InterPro" id="IPR050469">
    <property type="entry name" value="Diguanylate_Cyclase"/>
</dbReference>
<dbReference type="PROSITE" id="PS50887">
    <property type="entry name" value="GGDEF"/>
    <property type="match status" value="1"/>
</dbReference>
<keyword evidence="3" id="KW-0472">Membrane</keyword>
<dbReference type="AlphaFoldDB" id="A0A2W7I5Z2"/>
<evidence type="ECO:0000313" key="7">
    <source>
        <dbReference type="Proteomes" id="UP000249688"/>
    </source>
</evidence>
<dbReference type="SMART" id="SM00267">
    <property type="entry name" value="GGDEF"/>
    <property type="match status" value="1"/>
</dbReference>
<dbReference type="CDD" id="cd01949">
    <property type="entry name" value="GGDEF"/>
    <property type="match status" value="1"/>
</dbReference>
<dbReference type="GO" id="GO:0007165">
    <property type="term" value="P:signal transduction"/>
    <property type="evidence" value="ECO:0007669"/>
    <property type="project" value="InterPro"/>
</dbReference>
<feature type="domain" description="HAMP" evidence="4">
    <location>
        <begin position="312"/>
        <end position="365"/>
    </location>
</feature>
<dbReference type="CDD" id="cd12914">
    <property type="entry name" value="PDC1_DGC_like"/>
    <property type="match status" value="1"/>
</dbReference>
<feature type="domain" description="GGDEF" evidence="5">
    <location>
        <begin position="415"/>
        <end position="551"/>
    </location>
</feature>
<dbReference type="Proteomes" id="UP000249688">
    <property type="component" value="Unassembled WGS sequence"/>
</dbReference>
<dbReference type="GO" id="GO:0005886">
    <property type="term" value="C:plasma membrane"/>
    <property type="evidence" value="ECO:0007669"/>
    <property type="project" value="TreeGrafter"/>
</dbReference>
<dbReference type="EC" id="2.7.7.65" evidence="1"/>
<dbReference type="InterPro" id="IPR029787">
    <property type="entry name" value="Nucleotide_cyclase"/>
</dbReference>
<comment type="caution">
    <text evidence="6">The sequence shown here is derived from an EMBL/GenBank/DDBJ whole genome shotgun (WGS) entry which is preliminary data.</text>
</comment>
<evidence type="ECO:0000256" key="1">
    <source>
        <dbReference type="ARBA" id="ARBA00012528"/>
    </source>
</evidence>
<dbReference type="GO" id="GO:0052621">
    <property type="term" value="F:diguanylate cyclase activity"/>
    <property type="evidence" value="ECO:0007669"/>
    <property type="project" value="UniProtKB-EC"/>
</dbReference>
<accession>A0A2W7I5Z2</accession>
<dbReference type="InterPro" id="IPR043128">
    <property type="entry name" value="Rev_trsase/Diguanyl_cyclase"/>
</dbReference>
<dbReference type="PROSITE" id="PS50885">
    <property type="entry name" value="HAMP"/>
    <property type="match status" value="1"/>
</dbReference>
<dbReference type="Gene3D" id="3.30.70.270">
    <property type="match status" value="1"/>
</dbReference>
<dbReference type="Pfam" id="PF00990">
    <property type="entry name" value="GGDEF"/>
    <property type="match status" value="1"/>
</dbReference>
<dbReference type="Gene3D" id="3.30.450.20">
    <property type="entry name" value="PAS domain"/>
    <property type="match status" value="1"/>
</dbReference>
<dbReference type="EMBL" id="QKYU01000018">
    <property type="protein sequence ID" value="PZW42291.1"/>
    <property type="molecule type" value="Genomic_DNA"/>
</dbReference>
<evidence type="ECO:0000313" key="6">
    <source>
        <dbReference type="EMBL" id="PZW42291.1"/>
    </source>
</evidence>
<proteinExistence type="predicted"/>
<dbReference type="Gene3D" id="6.10.340.10">
    <property type="match status" value="1"/>
</dbReference>
<dbReference type="PANTHER" id="PTHR45138">
    <property type="entry name" value="REGULATORY COMPONENTS OF SENSORY TRANSDUCTION SYSTEM"/>
    <property type="match status" value="1"/>
</dbReference>
<dbReference type="InterPro" id="IPR000160">
    <property type="entry name" value="GGDEF_dom"/>
</dbReference>
<comment type="catalytic activity">
    <reaction evidence="2">
        <text>2 GTP = 3',3'-c-di-GMP + 2 diphosphate</text>
        <dbReference type="Rhea" id="RHEA:24898"/>
        <dbReference type="ChEBI" id="CHEBI:33019"/>
        <dbReference type="ChEBI" id="CHEBI:37565"/>
        <dbReference type="ChEBI" id="CHEBI:58805"/>
        <dbReference type="EC" id="2.7.7.65"/>
    </reaction>
</comment>
<dbReference type="SUPFAM" id="SSF55073">
    <property type="entry name" value="Nucleotide cyclase"/>
    <property type="match status" value="1"/>
</dbReference>
<gene>
    <name evidence="6" type="ORF">C8P66_11877</name>
</gene>
<keyword evidence="3" id="KW-0812">Transmembrane</keyword>
<feature type="transmembrane region" description="Helical" evidence="3">
    <location>
        <begin position="288"/>
        <end position="310"/>
    </location>
</feature>
<keyword evidence="7" id="KW-1185">Reference proteome</keyword>
<dbReference type="FunFam" id="3.30.70.270:FF:000001">
    <property type="entry name" value="Diguanylate cyclase domain protein"/>
    <property type="match status" value="1"/>
</dbReference>
<keyword evidence="3" id="KW-1133">Transmembrane helix</keyword>
<evidence type="ECO:0000256" key="3">
    <source>
        <dbReference type="SAM" id="Phobius"/>
    </source>
</evidence>
<dbReference type="CDD" id="cd12915">
    <property type="entry name" value="PDC2_DGC_like"/>
    <property type="match status" value="1"/>
</dbReference>
<evidence type="ECO:0000259" key="5">
    <source>
        <dbReference type="PROSITE" id="PS50887"/>
    </source>
</evidence>
<protein>
    <recommendedName>
        <fullName evidence="1">diguanylate cyclase</fullName>
        <ecNumber evidence="1">2.7.7.65</ecNumber>
    </recommendedName>
</protein>
<dbReference type="InterPro" id="IPR003660">
    <property type="entry name" value="HAMP_dom"/>
</dbReference>
<dbReference type="GO" id="GO:0043709">
    <property type="term" value="P:cell adhesion involved in single-species biofilm formation"/>
    <property type="evidence" value="ECO:0007669"/>
    <property type="project" value="TreeGrafter"/>
</dbReference>
<reference evidence="6 7" key="1">
    <citation type="submission" date="2018-06" db="EMBL/GenBank/DDBJ databases">
        <title>Genomic Encyclopedia of Archaeal and Bacterial Type Strains, Phase II (KMG-II): from individual species to whole genera.</title>
        <authorList>
            <person name="Goeker M."/>
        </authorList>
    </citation>
    <scope>NUCLEOTIDE SEQUENCE [LARGE SCALE GENOMIC DNA]</scope>
    <source>
        <strain evidence="6 7">DSM 24525</strain>
    </source>
</reference>
<organism evidence="6 7">
    <name type="scientific">Humitalea rosea</name>
    <dbReference type="NCBI Taxonomy" id="990373"/>
    <lineage>
        <taxon>Bacteria</taxon>
        <taxon>Pseudomonadati</taxon>
        <taxon>Pseudomonadota</taxon>
        <taxon>Alphaproteobacteria</taxon>
        <taxon>Acetobacterales</taxon>
        <taxon>Roseomonadaceae</taxon>
        <taxon>Humitalea</taxon>
    </lineage>
</organism>
<dbReference type="NCBIfam" id="TIGR00254">
    <property type="entry name" value="GGDEF"/>
    <property type="match status" value="1"/>
</dbReference>